<dbReference type="Pfam" id="PF19265">
    <property type="entry name" value="DUF5908"/>
    <property type="match status" value="1"/>
</dbReference>
<dbReference type="InterPro" id="IPR045459">
    <property type="entry name" value="DUF5908"/>
</dbReference>
<protein>
    <submittedName>
        <fullName evidence="2">Uncharacterized protein</fullName>
    </submittedName>
</protein>
<evidence type="ECO:0000313" key="3">
    <source>
        <dbReference type="Proteomes" id="UP000251402"/>
    </source>
</evidence>
<evidence type="ECO:0000256" key="1">
    <source>
        <dbReference type="SAM" id="MobiDB-lite"/>
    </source>
</evidence>
<proteinExistence type="predicted"/>
<organism evidence="2 3">
    <name type="scientific">Mucilaginibacter rubeus</name>
    <dbReference type="NCBI Taxonomy" id="2027860"/>
    <lineage>
        <taxon>Bacteria</taxon>
        <taxon>Pseudomonadati</taxon>
        <taxon>Bacteroidota</taxon>
        <taxon>Sphingobacteriia</taxon>
        <taxon>Sphingobacteriales</taxon>
        <taxon>Sphingobacteriaceae</taxon>
        <taxon>Mucilaginibacter</taxon>
    </lineage>
</organism>
<reference evidence="2" key="1">
    <citation type="submission" date="2019-08" db="EMBL/GenBank/DDBJ databases">
        <title>Comparative genome analysis confer to the adaptation heavy metal polluted environment.</title>
        <authorList>
            <person name="Li Y."/>
        </authorList>
    </citation>
    <scope>NUCLEOTIDE SEQUENCE [LARGE SCALE GENOMIC DNA]</scope>
    <source>
        <strain evidence="2">P1</strain>
    </source>
</reference>
<sequence length="61" mass="6320">MPIEIRELNIRVSVNQSPAEQDSGAGGGAGGAKGGGGGDKDEIIAECVEQILEILKNKNER</sequence>
<feature type="compositionally biased region" description="Gly residues" evidence="1">
    <location>
        <begin position="24"/>
        <end position="37"/>
    </location>
</feature>
<dbReference type="Proteomes" id="UP000251402">
    <property type="component" value="Chromosome"/>
</dbReference>
<dbReference type="AlphaFoldDB" id="A0A5C1I1K8"/>
<dbReference type="KEGG" id="mrub:DEO27_014655"/>
<gene>
    <name evidence="2" type="ORF">DEO27_014655</name>
</gene>
<feature type="region of interest" description="Disordered" evidence="1">
    <location>
        <begin position="9"/>
        <end position="40"/>
    </location>
</feature>
<dbReference type="RefSeq" id="WP_112573753.1">
    <property type="nucleotide sequence ID" value="NZ_CP043450.1"/>
</dbReference>
<accession>A0A5C1I1K8</accession>
<evidence type="ECO:0000313" key="2">
    <source>
        <dbReference type="EMBL" id="QEM11208.1"/>
    </source>
</evidence>
<name>A0A5C1I1K8_9SPHI</name>
<keyword evidence="3" id="KW-1185">Reference proteome</keyword>
<dbReference type="EMBL" id="CP043450">
    <property type="protein sequence ID" value="QEM11208.1"/>
    <property type="molecule type" value="Genomic_DNA"/>
</dbReference>